<dbReference type="InterPro" id="IPR020045">
    <property type="entry name" value="DNA_polI_H3TH"/>
</dbReference>
<proteinExistence type="predicted"/>
<dbReference type="Gene3D" id="3.40.50.1010">
    <property type="entry name" value="5'-nuclease"/>
    <property type="match status" value="1"/>
</dbReference>
<evidence type="ECO:0000256" key="2">
    <source>
        <dbReference type="ARBA" id="ARBA00022801"/>
    </source>
</evidence>
<dbReference type="Proteomes" id="UP000263619">
    <property type="component" value="Chromosome"/>
</dbReference>
<dbReference type="SUPFAM" id="SSF88723">
    <property type="entry name" value="PIN domain-like"/>
    <property type="match status" value="1"/>
</dbReference>
<dbReference type="Gene3D" id="1.10.150.20">
    <property type="entry name" value="5' to 3' exonuclease, C-terminal subdomain"/>
    <property type="match status" value="1"/>
</dbReference>
<evidence type="ECO:0000313" key="5">
    <source>
        <dbReference type="EMBL" id="BBA17247.1"/>
    </source>
</evidence>
<keyword evidence="3" id="KW-0238">DNA-binding</keyword>
<dbReference type="PANTHER" id="PTHR42646">
    <property type="entry name" value="FLAP ENDONUCLEASE XNI"/>
    <property type="match status" value="1"/>
</dbReference>
<dbReference type="RefSeq" id="WP_119305516.1">
    <property type="nucleotide sequence ID" value="NZ_AP014608.1"/>
</dbReference>
<gene>
    <name evidence="5" type="primary">polA</name>
    <name evidence="5" type="ORF">STAT_317</name>
</gene>
<dbReference type="PANTHER" id="PTHR42646:SF2">
    <property type="entry name" value="5'-3' EXONUCLEASE FAMILY PROTEIN"/>
    <property type="match status" value="1"/>
</dbReference>
<dbReference type="FunFam" id="1.10.150.20:FF:000003">
    <property type="entry name" value="DNA polymerase I"/>
    <property type="match status" value="1"/>
</dbReference>
<dbReference type="InterPro" id="IPR029060">
    <property type="entry name" value="PIN-like_dom_sf"/>
</dbReference>
<dbReference type="CDD" id="cd09859">
    <property type="entry name" value="PIN_53EXO"/>
    <property type="match status" value="1"/>
</dbReference>
<dbReference type="CDD" id="cd09898">
    <property type="entry name" value="H3TH_53EXO"/>
    <property type="match status" value="1"/>
</dbReference>
<dbReference type="SUPFAM" id="SSF47807">
    <property type="entry name" value="5' to 3' exonuclease, C-terminal subdomain"/>
    <property type="match status" value="1"/>
</dbReference>
<dbReference type="GO" id="GO:0008409">
    <property type="term" value="F:5'-3' exonuclease activity"/>
    <property type="evidence" value="ECO:0007669"/>
    <property type="project" value="InterPro"/>
</dbReference>
<dbReference type="EMBL" id="AP014608">
    <property type="protein sequence ID" value="BBA17247.1"/>
    <property type="molecule type" value="Genomic_DNA"/>
</dbReference>
<keyword evidence="1" id="KW-0540">Nuclease</keyword>
<sequence length="302" mass="35272">MNNNKKLFLIDAYPLIYQSYYAYKHHPLFTSKGFNTSPIINFTYFLINTLNNEKPSYMATIFDPSKGISFRKKKYEKYKAHRKKTPEAICKAIPYIIKILKTFQVSFFYAPNGYEADDFIGTIAKKAEKKGYIIYIITLDKDFFQLITENIKVYIPPFKGNPKKILGIEEIKKKFEVNHPKQVIDLWSMMGDPSDNIPGLPGVGKINAIKFIKKYGSIEKLLNSTYDINGKIQKNIEENKDLGILSKKLVTIVTNIPFFSFHEENFFVKKPNWDSIKKIFGELEFLKLLKKAHEYFQYKTKE</sequence>
<dbReference type="SMART" id="SM00279">
    <property type="entry name" value="HhH2"/>
    <property type="match status" value="1"/>
</dbReference>
<keyword evidence="6" id="KW-1185">Reference proteome</keyword>
<protein>
    <submittedName>
        <fullName evidence="5">DNA polymerase I</fullName>
    </submittedName>
</protein>
<dbReference type="OrthoDB" id="9806424at2"/>
<evidence type="ECO:0000256" key="3">
    <source>
        <dbReference type="ARBA" id="ARBA00023125"/>
    </source>
</evidence>
<dbReference type="SMART" id="SM00475">
    <property type="entry name" value="53EXOc"/>
    <property type="match status" value="1"/>
</dbReference>
<dbReference type="GO" id="GO:0003677">
    <property type="term" value="F:DNA binding"/>
    <property type="evidence" value="ECO:0007669"/>
    <property type="project" value="UniProtKB-KW"/>
</dbReference>
<organism evidence="5 6">
    <name type="scientific">Blattabacterium cuenoti STAT</name>
    <dbReference type="NCBI Taxonomy" id="1457030"/>
    <lineage>
        <taxon>Bacteria</taxon>
        <taxon>Pseudomonadati</taxon>
        <taxon>Bacteroidota</taxon>
        <taxon>Flavobacteriia</taxon>
        <taxon>Flavobacteriales</taxon>
        <taxon>Blattabacteriaceae</taxon>
        <taxon>Blattabacterium</taxon>
    </lineage>
</organism>
<dbReference type="InterPro" id="IPR036279">
    <property type="entry name" value="5-3_exonuclease_C_sf"/>
</dbReference>
<dbReference type="Pfam" id="PF02739">
    <property type="entry name" value="5_3_exonuc_N"/>
    <property type="match status" value="1"/>
</dbReference>
<reference evidence="5 6" key="1">
    <citation type="submission" date="2014-06" db="EMBL/GenBank/DDBJ databases">
        <title>Genome sequence of the intracellular symbiont Blattabacterium cuenoti, strain STAT from the wood feeding cockroach Salganea taiwanensis taiwanensis.</title>
        <authorList>
            <person name="Kinjo Y."/>
            <person name="Ohkuma M."/>
            <person name="Tokuda G."/>
        </authorList>
    </citation>
    <scope>NUCLEOTIDE SEQUENCE [LARGE SCALE GENOMIC DNA]</scope>
    <source>
        <strain evidence="5 6">STAT</strain>
    </source>
</reference>
<accession>A0A224ABL0</accession>
<dbReference type="Pfam" id="PF01367">
    <property type="entry name" value="5_3_exonuc"/>
    <property type="match status" value="1"/>
</dbReference>
<keyword evidence="2" id="KW-0378">Hydrolase</keyword>
<feature type="domain" description="5'-3' exonuclease" evidence="4">
    <location>
        <begin position="5"/>
        <end position="269"/>
    </location>
</feature>
<dbReference type="InterPro" id="IPR008918">
    <property type="entry name" value="HhH2"/>
</dbReference>
<name>A0A224ABL0_9FLAO</name>
<evidence type="ECO:0000256" key="1">
    <source>
        <dbReference type="ARBA" id="ARBA00022722"/>
    </source>
</evidence>
<dbReference type="InterPro" id="IPR020046">
    <property type="entry name" value="5-3_exonucl_a-hlix_arch_N"/>
</dbReference>
<dbReference type="GO" id="GO:0017108">
    <property type="term" value="F:5'-flap endonuclease activity"/>
    <property type="evidence" value="ECO:0007669"/>
    <property type="project" value="InterPro"/>
</dbReference>
<dbReference type="GO" id="GO:0033567">
    <property type="term" value="P:DNA replication, Okazaki fragment processing"/>
    <property type="evidence" value="ECO:0007669"/>
    <property type="project" value="InterPro"/>
</dbReference>
<evidence type="ECO:0000313" key="6">
    <source>
        <dbReference type="Proteomes" id="UP000263619"/>
    </source>
</evidence>
<evidence type="ECO:0000259" key="4">
    <source>
        <dbReference type="SMART" id="SM00475"/>
    </source>
</evidence>
<dbReference type="InterPro" id="IPR038969">
    <property type="entry name" value="FEN"/>
</dbReference>
<dbReference type="AlphaFoldDB" id="A0A224ABL0"/>
<dbReference type="InterPro" id="IPR002421">
    <property type="entry name" value="5-3_exonuclease"/>
</dbReference>